<name>A0A1C4X9W3_9ACTN</name>
<keyword evidence="2 11" id="KW-0723">Serine/threonine-protein kinase</keyword>
<comment type="catalytic activity">
    <reaction evidence="7">
        <text>L-threonyl-[protein] + ATP = O-phospho-L-threonyl-[protein] + ADP + H(+)</text>
        <dbReference type="Rhea" id="RHEA:46608"/>
        <dbReference type="Rhea" id="RHEA-COMP:11060"/>
        <dbReference type="Rhea" id="RHEA-COMP:11605"/>
        <dbReference type="ChEBI" id="CHEBI:15378"/>
        <dbReference type="ChEBI" id="CHEBI:30013"/>
        <dbReference type="ChEBI" id="CHEBI:30616"/>
        <dbReference type="ChEBI" id="CHEBI:61977"/>
        <dbReference type="ChEBI" id="CHEBI:456216"/>
        <dbReference type="EC" id="2.7.11.1"/>
    </reaction>
</comment>
<dbReference type="Gene3D" id="3.30.200.20">
    <property type="entry name" value="Phosphorylase Kinase, domain 1"/>
    <property type="match status" value="1"/>
</dbReference>
<feature type="compositionally biased region" description="Polar residues" evidence="9">
    <location>
        <begin position="275"/>
        <end position="288"/>
    </location>
</feature>
<evidence type="ECO:0000256" key="5">
    <source>
        <dbReference type="ARBA" id="ARBA00022777"/>
    </source>
</evidence>
<dbReference type="InterPro" id="IPR008271">
    <property type="entry name" value="Ser/Thr_kinase_AS"/>
</dbReference>
<dbReference type="GO" id="GO:0005524">
    <property type="term" value="F:ATP binding"/>
    <property type="evidence" value="ECO:0007669"/>
    <property type="project" value="UniProtKB-KW"/>
</dbReference>
<feature type="compositionally biased region" description="Pro residues" evidence="9">
    <location>
        <begin position="350"/>
        <end position="363"/>
    </location>
</feature>
<dbReference type="RefSeq" id="WP_089020228.1">
    <property type="nucleotide sequence ID" value="NZ_LT607412.1"/>
</dbReference>
<keyword evidence="12" id="KW-1185">Reference proteome</keyword>
<organism evidence="11 12">
    <name type="scientific">Micromonospora coriariae</name>
    <dbReference type="NCBI Taxonomy" id="285665"/>
    <lineage>
        <taxon>Bacteria</taxon>
        <taxon>Bacillati</taxon>
        <taxon>Actinomycetota</taxon>
        <taxon>Actinomycetes</taxon>
        <taxon>Micromonosporales</taxon>
        <taxon>Micromonosporaceae</taxon>
        <taxon>Micromonospora</taxon>
    </lineage>
</organism>
<dbReference type="PANTHER" id="PTHR43289">
    <property type="entry name" value="MITOGEN-ACTIVATED PROTEIN KINASE KINASE KINASE 20-RELATED"/>
    <property type="match status" value="1"/>
</dbReference>
<keyword evidence="6" id="KW-0067">ATP-binding</keyword>
<dbReference type="Gene3D" id="1.10.510.10">
    <property type="entry name" value="Transferase(Phosphotransferase) domain 1"/>
    <property type="match status" value="1"/>
</dbReference>
<evidence type="ECO:0000256" key="3">
    <source>
        <dbReference type="ARBA" id="ARBA00022679"/>
    </source>
</evidence>
<evidence type="ECO:0000259" key="10">
    <source>
        <dbReference type="PROSITE" id="PS50011"/>
    </source>
</evidence>
<dbReference type="EC" id="2.7.11.1" evidence="1"/>
<dbReference type="PROSITE" id="PS00108">
    <property type="entry name" value="PROTEIN_KINASE_ST"/>
    <property type="match status" value="1"/>
</dbReference>
<feature type="domain" description="Protein kinase" evidence="10">
    <location>
        <begin position="12"/>
        <end position="281"/>
    </location>
</feature>
<gene>
    <name evidence="11" type="ORF">GA0070607_4911</name>
</gene>
<comment type="catalytic activity">
    <reaction evidence="8">
        <text>L-seryl-[protein] + ATP = O-phospho-L-seryl-[protein] + ADP + H(+)</text>
        <dbReference type="Rhea" id="RHEA:17989"/>
        <dbReference type="Rhea" id="RHEA-COMP:9863"/>
        <dbReference type="Rhea" id="RHEA-COMP:11604"/>
        <dbReference type="ChEBI" id="CHEBI:15378"/>
        <dbReference type="ChEBI" id="CHEBI:29999"/>
        <dbReference type="ChEBI" id="CHEBI:30616"/>
        <dbReference type="ChEBI" id="CHEBI:83421"/>
        <dbReference type="ChEBI" id="CHEBI:456216"/>
        <dbReference type="EC" id="2.7.11.1"/>
    </reaction>
</comment>
<dbReference type="FunFam" id="3.30.200.20:FF:000035">
    <property type="entry name" value="Serine/threonine protein kinase Stk1"/>
    <property type="match status" value="1"/>
</dbReference>
<evidence type="ECO:0000256" key="7">
    <source>
        <dbReference type="ARBA" id="ARBA00047899"/>
    </source>
</evidence>
<accession>A0A1C4X9W3</accession>
<evidence type="ECO:0000256" key="2">
    <source>
        <dbReference type="ARBA" id="ARBA00022527"/>
    </source>
</evidence>
<dbReference type="OrthoDB" id="9762169at2"/>
<evidence type="ECO:0000313" key="12">
    <source>
        <dbReference type="Proteomes" id="UP000198243"/>
    </source>
</evidence>
<dbReference type="SUPFAM" id="SSF56112">
    <property type="entry name" value="Protein kinase-like (PK-like)"/>
    <property type="match status" value="1"/>
</dbReference>
<feature type="region of interest" description="Disordered" evidence="9">
    <location>
        <begin position="343"/>
        <end position="479"/>
    </location>
</feature>
<keyword evidence="5 11" id="KW-0418">Kinase</keyword>
<dbReference type="EMBL" id="LT607412">
    <property type="protein sequence ID" value="SCF05226.1"/>
    <property type="molecule type" value="Genomic_DNA"/>
</dbReference>
<evidence type="ECO:0000313" key="11">
    <source>
        <dbReference type="EMBL" id="SCF05226.1"/>
    </source>
</evidence>
<dbReference type="SMART" id="SM00220">
    <property type="entry name" value="S_TKc"/>
    <property type="match status" value="1"/>
</dbReference>
<feature type="region of interest" description="Disordered" evidence="9">
    <location>
        <begin position="271"/>
        <end position="311"/>
    </location>
</feature>
<evidence type="ECO:0000256" key="1">
    <source>
        <dbReference type="ARBA" id="ARBA00012513"/>
    </source>
</evidence>
<dbReference type="InterPro" id="IPR000719">
    <property type="entry name" value="Prot_kinase_dom"/>
</dbReference>
<dbReference type="CDD" id="cd14014">
    <property type="entry name" value="STKc_PknB_like"/>
    <property type="match status" value="1"/>
</dbReference>
<feature type="compositionally biased region" description="Low complexity" evidence="9">
    <location>
        <begin position="390"/>
        <end position="461"/>
    </location>
</feature>
<dbReference type="GO" id="GO:0004674">
    <property type="term" value="F:protein serine/threonine kinase activity"/>
    <property type="evidence" value="ECO:0007669"/>
    <property type="project" value="UniProtKB-KW"/>
</dbReference>
<evidence type="ECO:0000256" key="4">
    <source>
        <dbReference type="ARBA" id="ARBA00022741"/>
    </source>
</evidence>
<evidence type="ECO:0000256" key="9">
    <source>
        <dbReference type="SAM" id="MobiDB-lite"/>
    </source>
</evidence>
<dbReference type="InterPro" id="IPR011009">
    <property type="entry name" value="Kinase-like_dom_sf"/>
</dbReference>
<dbReference type="Pfam" id="PF00069">
    <property type="entry name" value="Pkinase"/>
    <property type="match status" value="1"/>
</dbReference>
<protein>
    <recommendedName>
        <fullName evidence="1">non-specific serine/threonine protein kinase</fullName>
        <ecNumber evidence="1">2.7.11.1</ecNumber>
    </recommendedName>
</protein>
<dbReference type="AlphaFoldDB" id="A0A1C4X9W3"/>
<keyword evidence="4" id="KW-0547">Nucleotide-binding</keyword>
<dbReference type="Proteomes" id="UP000198243">
    <property type="component" value="Chromosome I"/>
</dbReference>
<dbReference type="GO" id="GO:0045717">
    <property type="term" value="P:negative regulation of fatty acid biosynthetic process"/>
    <property type="evidence" value="ECO:0007669"/>
    <property type="project" value="UniProtKB-ARBA"/>
</dbReference>
<dbReference type="FunFam" id="1.10.510.10:FF:000021">
    <property type="entry name" value="Serine/threonine protein kinase"/>
    <property type="match status" value="1"/>
</dbReference>
<sequence length="479" mass="48861">MPSVGQLVGDRYRLVERIASGGMGDVWRAVDETLDRCVAVKMLHPRLVTDAGFSERFRREARAMAALRHPGVAQVYDYGEMSRPGEPVLAYIVMECVQGQSLSERIAEVGRLDAAEAMSIAAQTARALQAAHDAGIVHRDVKPNNLIIEPDGHVVLVDFGVAVTQEAASLTGANQVVGTALYMAPEQVSKNESTPAIDIYALGAVVHHCLAGEPPYQGDNAVAVALRHLEEEPPSLPESVPAQVRQLVSTAMAKEPTRRFPTAAAMATAAQALTDSSDPQLRAATSATAGAPRTEHLPARGSALGGTSRRRVRPGHTTLAVLLGSLAAVAAVLVLADPTGMMTGPTGRPSGPPAAPPVVPTSVPPRQDRPGPGVGGGEPAIRGSAGLPVRAPGSATPTTTRPAAATPTGQSTPSSESSPGSPGPTTSESAPQEPTAAPTGATTAAPTEDPTEAPTAEESAAGGNAVTPVQVTGSGGPAR</sequence>
<keyword evidence="3" id="KW-0808">Transferase</keyword>
<dbReference type="PANTHER" id="PTHR43289:SF6">
    <property type="entry name" value="SERINE_THREONINE-PROTEIN KINASE NEKL-3"/>
    <property type="match status" value="1"/>
</dbReference>
<proteinExistence type="predicted"/>
<evidence type="ECO:0000256" key="8">
    <source>
        <dbReference type="ARBA" id="ARBA00048679"/>
    </source>
</evidence>
<evidence type="ECO:0000256" key="6">
    <source>
        <dbReference type="ARBA" id="ARBA00022840"/>
    </source>
</evidence>
<reference evidence="12" key="1">
    <citation type="submission" date="2016-06" db="EMBL/GenBank/DDBJ databases">
        <authorList>
            <person name="Varghese N."/>
            <person name="Submissions Spin"/>
        </authorList>
    </citation>
    <scope>NUCLEOTIDE SEQUENCE [LARGE SCALE GENOMIC DNA]</scope>
    <source>
        <strain evidence="12">DSM 44875</strain>
    </source>
</reference>
<dbReference type="PROSITE" id="PS50011">
    <property type="entry name" value="PROTEIN_KINASE_DOM"/>
    <property type="match status" value="1"/>
</dbReference>